<dbReference type="InterPro" id="IPR034641">
    <property type="entry name" value="RGL11"/>
</dbReference>
<evidence type="ECO:0000259" key="3">
    <source>
        <dbReference type="Pfam" id="PF18370"/>
    </source>
</evidence>
<feature type="region of interest" description="Disordered" evidence="1">
    <location>
        <begin position="234"/>
        <end position="257"/>
    </location>
</feature>
<dbReference type="Gene3D" id="2.60.40.10">
    <property type="entry name" value="Immunoglobulins"/>
    <property type="match status" value="1"/>
</dbReference>
<feature type="signal peptide" evidence="2">
    <location>
        <begin position="1"/>
        <end position="27"/>
    </location>
</feature>
<dbReference type="EMBL" id="CP002008">
    <property type="protein sequence ID" value="ADG11184.1"/>
    <property type="molecule type" value="Genomic_DNA"/>
</dbReference>
<dbReference type="AlphaFoldDB" id="D5VL11"/>
<evidence type="ECO:0000259" key="4">
    <source>
        <dbReference type="Pfam" id="PF21348"/>
    </source>
</evidence>
<dbReference type="KEGG" id="cse:Cseg_2735"/>
<feature type="domain" description="Rhamnogalacturonan lyase family 11 C-terminal" evidence="4">
    <location>
        <begin position="121"/>
        <end position="252"/>
    </location>
</feature>
<organism evidence="5 6">
    <name type="scientific">Caulobacter segnis (strain ATCC 21756 / DSM 7131 / JCM 7823 / NBRC 15250 / LMG 17158 / TK0059)</name>
    <name type="common">Mycoplana segnis</name>
    <dbReference type="NCBI Taxonomy" id="509190"/>
    <lineage>
        <taxon>Bacteria</taxon>
        <taxon>Pseudomonadati</taxon>
        <taxon>Pseudomonadota</taxon>
        <taxon>Alphaproteobacteria</taxon>
        <taxon>Caulobacterales</taxon>
        <taxon>Caulobacteraceae</taxon>
        <taxon>Caulobacter</taxon>
    </lineage>
</organism>
<protein>
    <submittedName>
        <fullName evidence="5">FG-GAP repeat protein</fullName>
    </submittedName>
</protein>
<evidence type="ECO:0000313" key="6">
    <source>
        <dbReference type="Proteomes" id="UP000002629"/>
    </source>
</evidence>
<dbReference type="CDD" id="cd10318">
    <property type="entry name" value="RGL11"/>
    <property type="match status" value="1"/>
</dbReference>
<dbReference type="PANTHER" id="PTHR43118">
    <property type="entry name" value="RHAMNOGALACTURONAN LYASE (EUROFUNG)"/>
    <property type="match status" value="1"/>
</dbReference>
<dbReference type="eggNOG" id="COG3401">
    <property type="taxonomic scope" value="Bacteria"/>
</dbReference>
<feature type="domain" description="Rhamnogalacturonan I lyase beta-sheet" evidence="3">
    <location>
        <begin position="33"/>
        <end position="117"/>
    </location>
</feature>
<dbReference type="InterPro" id="IPR041624">
    <property type="entry name" value="RGI_lyase"/>
</dbReference>
<dbReference type="PANTHER" id="PTHR43118:SF1">
    <property type="entry name" value="RHAMNOGALACTURONAN LYASE (EUROFUNG)"/>
    <property type="match status" value="1"/>
</dbReference>
<dbReference type="STRING" id="509190.Cseg_2735"/>
<sequence>MPMLFHRKKRIQAGVCALALISAGAGAQAAPRWMESLDRGVVAVPASGGGVLVSWRLLGDDPSSAAFNLYRDGRKLNGAPLSRGANFVDTTPGAGTYAVRLVTKGKEGPDSAPATVWTEGYLSIPIEPPPTGVTPTGETYSYTANDASVGDLDGDGRYEIVLKWDPTNSKDNAFGGYTGDVYLDAYTLEGKRLWRIDLGRNIRAGAHYTQFQVFDYDGDGKAEIAVRTSDGTIDGTGKALRDPNADWRETGGERPQADRTGAFVQPDGTKVAKVQGRILKGPEFLTVFEGATGKALASAPYSPPRDPRTDAPSVEQMTEVWGDGYANRSDRFLAGTAYLDGQRPSIIMGRGYYARSTVAAWDYRDGKLTQRWLFDSAAPGNEAYGGQGNHQLSVADLDGDGRDEILYGSMAIDDNGQGLWSARLFHGDAMHVGDLDPTRPGLEKFGVHESPKANGGVGAAMLDAKTGKVLWSTPTDKDTGRGLAADIDPRFPGDEAWGSNQEALYTAQGKPIDGVKHPRQTNFAIWWDGDELRELLDRNQISKWDWKTGQTTPLLTAEGMTSNNGTKATPTLSADILGDWREELILRAEDNRSLRIYATPYPTDRRLVTLMHDPQYRVSIAWQNTAYNQPPHTSFHLGAGMKTPKPVAIITRKASQ</sequence>
<feature type="compositionally biased region" description="Basic and acidic residues" evidence="1">
    <location>
        <begin position="239"/>
        <end position="257"/>
    </location>
</feature>
<evidence type="ECO:0000256" key="2">
    <source>
        <dbReference type="SAM" id="SignalP"/>
    </source>
</evidence>
<dbReference type="SUPFAM" id="SSF69318">
    <property type="entry name" value="Integrin alpha N-terminal domain"/>
    <property type="match status" value="1"/>
</dbReference>
<feature type="chain" id="PRO_5003078476" evidence="2">
    <location>
        <begin position="28"/>
        <end position="656"/>
    </location>
</feature>
<gene>
    <name evidence="5" type="ordered locus">Cseg_2735</name>
</gene>
<dbReference type="Pfam" id="PF21348">
    <property type="entry name" value="RGL11_C"/>
    <property type="match status" value="2"/>
</dbReference>
<dbReference type="InterPro" id="IPR028994">
    <property type="entry name" value="Integrin_alpha_N"/>
</dbReference>
<keyword evidence="2" id="KW-0732">Signal</keyword>
<feature type="domain" description="Rhamnogalacturonan lyase family 11 C-terminal" evidence="4">
    <location>
        <begin position="258"/>
        <end position="645"/>
    </location>
</feature>
<proteinExistence type="predicted"/>
<evidence type="ECO:0000313" key="5">
    <source>
        <dbReference type="EMBL" id="ADG11184.1"/>
    </source>
</evidence>
<dbReference type="Pfam" id="PF18370">
    <property type="entry name" value="RGI_lyase"/>
    <property type="match status" value="1"/>
</dbReference>
<dbReference type="InterPro" id="IPR049366">
    <property type="entry name" value="RGL11_C"/>
</dbReference>
<dbReference type="InterPro" id="IPR013783">
    <property type="entry name" value="Ig-like_fold"/>
</dbReference>
<dbReference type="Proteomes" id="UP000002629">
    <property type="component" value="Chromosome"/>
</dbReference>
<reference evidence="6" key="1">
    <citation type="journal article" date="2011" name="J. Bacteriol.">
        <title>Genome sequences of eight morphologically diverse alphaproteobacteria.</title>
        <authorList>
            <consortium name="US DOE Joint Genome Institute"/>
            <person name="Brown P.J."/>
            <person name="Kysela D.T."/>
            <person name="Buechlein A."/>
            <person name="Hemmerich C."/>
            <person name="Brun Y.V."/>
        </authorList>
    </citation>
    <scope>NUCLEOTIDE SEQUENCE [LARGE SCALE GENOMIC DNA]</scope>
    <source>
        <strain evidence="6">ATCC 21756 / DSM 7131 / JCM 7823 / NBRC 15250 / LMG 17158 / TK0059</strain>
    </source>
</reference>
<dbReference type="HOGENOM" id="CLU_002616_2_0_5"/>
<accession>D5VL11</accession>
<dbReference type="CAZy" id="PL11">
    <property type="family name" value="Polysaccharide Lyase Family 11"/>
</dbReference>
<dbReference type="RefSeq" id="WP_013079836.1">
    <property type="nucleotide sequence ID" value="NC_014100.1"/>
</dbReference>
<evidence type="ECO:0000256" key="1">
    <source>
        <dbReference type="SAM" id="MobiDB-lite"/>
    </source>
</evidence>
<name>D5VL11_CAUST</name>